<dbReference type="Proteomes" id="UP000235616">
    <property type="component" value="Unassembled WGS sequence"/>
</dbReference>
<dbReference type="RefSeq" id="WP_102648412.1">
    <property type="nucleotide sequence ID" value="NZ_PNYA01000030.1"/>
</dbReference>
<evidence type="ECO:0000313" key="1">
    <source>
        <dbReference type="EMBL" id="PMS15549.1"/>
    </source>
</evidence>
<sequence>MRKEYELQTDVLATIVAAAPVTPKHTDLLTTFAARTDYRGARHVKTRDEFGERPARILDADDREIAPDYRAWIDAELDKHGGSARAVWTAHKDAGYRLTEIQPVLHYFVHDRGEAQENFVQIEVWEEQEFVERELFPREEHWGLPNVDELRRGAPGMLVEHIERRTLGTPRYRLEQVIDMQQFIAIGNAAYEARRRADGDRRWMETNSTTGEQRVVTARELTPGYDQVRWESRRFFEDWAASSPGRAGERACLRWAFNTSDYTDPKGVRYMSFVPQWGHTRKIAELKNTGKLDVYSLYGKLTQLDERVGYRFAWYFYGLHGNLVKSGQMERVLEAAEAGLIVLPEHDYRVLRAWHEAPYGF</sequence>
<gene>
    <name evidence="1" type="ORF">C0Z18_26335</name>
</gene>
<keyword evidence="2" id="KW-1185">Reference proteome</keyword>
<organism evidence="1 2">
    <name type="scientific">Trinickia dabaoshanensis</name>
    <dbReference type="NCBI Taxonomy" id="564714"/>
    <lineage>
        <taxon>Bacteria</taxon>
        <taxon>Pseudomonadati</taxon>
        <taxon>Pseudomonadota</taxon>
        <taxon>Betaproteobacteria</taxon>
        <taxon>Burkholderiales</taxon>
        <taxon>Burkholderiaceae</taxon>
        <taxon>Trinickia</taxon>
    </lineage>
</organism>
<comment type="caution">
    <text evidence="1">The sequence shown here is derived from an EMBL/GenBank/DDBJ whole genome shotgun (WGS) entry which is preliminary data.</text>
</comment>
<reference evidence="1 2" key="1">
    <citation type="submission" date="2018-01" db="EMBL/GenBank/DDBJ databases">
        <title>Whole genome analyses suggest that Burkholderia sensu lato contains two further novel genera in the rhizoxinica-symbiotica group Mycetohabitans gen. nov., and Trinickia gen. nov.: implications for the evolution of diazotrophy and nodulation in the Burkholderiaceae.</title>
        <authorList>
            <person name="Estrada-de los Santos P."/>
            <person name="Palmer M."/>
            <person name="Chavez-Ramirez B."/>
            <person name="Beukes C."/>
            <person name="Steenkamp E.T."/>
            <person name="Hirsch A.M."/>
            <person name="Manyaka P."/>
            <person name="Maluk M."/>
            <person name="Lafos M."/>
            <person name="Crook M."/>
            <person name="Gross E."/>
            <person name="Simon M.F."/>
            <person name="Bueno dos Reis Junior F."/>
            <person name="Poole P.S."/>
            <person name="Venter S.N."/>
            <person name="James E.K."/>
        </authorList>
    </citation>
    <scope>NUCLEOTIDE SEQUENCE [LARGE SCALE GENOMIC DNA]</scope>
    <source>
        <strain evidence="1 2">GIMN1.004</strain>
    </source>
</reference>
<dbReference type="AlphaFoldDB" id="A0A2N7VEG7"/>
<proteinExistence type="predicted"/>
<dbReference type="EMBL" id="PNYA01000030">
    <property type="protein sequence ID" value="PMS15549.1"/>
    <property type="molecule type" value="Genomic_DNA"/>
</dbReference>
<accession>A0A2N7VEG7</accession>
<dbReference type="OrthoDB" id="9076234at2"/>
<evidence type="ECO:0000313" key="2">
    <source>
        <dbReference type="Proteomes" id="UP000235616"/>
    </source>
</evidence>
<protein>
    <submittedName>
        <fullName evidence="1">Uncharacterized protein</fullName>
    </submittedName>
</protein>
<name>A0A2N7VEG7_9BURK</name>